<evidence type="ECO:0000256" key="3">
    <source>
        <dbReference type="ARBA" id="ARBA00023163"/>
    </source>
</evidence>
<dbReference type="InterPro" id="IPR018490">
    <property type="entry name" value="cNMP-bd_dom_sf"/>
</dbReference>
<evidence type="ECO:0000313" key="6">
    <source>
        <dbReference type="Proteomes" id="UP000003244"/>
    </source>
</evidence>
<name>E0E4P0_9FIRM</name>
<dbReference type="Pfam" id="PF00027">
    <property type="entry name" value="cNMP_binding"/>
    <property type="match status" value="1"/>
</dbReference>
<proteinExistence type="predicted"/>
<feature type="domain" description="Cyclic nucleotide-binding" evidence="4">
    <location>
        <begin position="11"/>
        <end position="117"/>
    </location>
</feature>
<keyword evidence="2" id="KW-0238">DNA-binding</keyword>
<sequence>MDYSLLAKSNLFQGIPEKDIRKVLEFIPYTLKSYAKNEVVFHLMEASDRLGIILKGRAESQKPFPDGSQLNVSIRKTGDIIGAAAVFSNNHKYPCDVVAMEALEVIIFKKEDFLLLIQKDIRLLENFTREISSATYMLQQKLALLSYSGIVKKVAFYLIMQKSKINSNRIPIPESITKWSMLMNVSRPSLHRELKRLEDQGIIVYKKHAIEILDFESLQEILEQ</sequence>
<dbReference type="CDD" id="cd00038">
    <property type="entry name" value="CAP_ED"/>
    <property type="match status" value="1"/>
</dbReference>
<dbReference type="OrthoDB" id="3176638at2"/>
<dbReference type="InterPro" id="IPR014710">
    <property type="entry name" value="RmlC-like_jellyroll"/>
</dbReference>
<dbReference type="InterPro" id="IPR050397">
    <property type="entry name" value="Env_Response_Regulators"/>
</dbReference>
<dbReference type="InterPro" id="IPR036390">
    <property type="entry name" value="WH_DNA-bd_sf"/>
</dbReference>
<keyword evidence="1" id="KW-0805">Transcription regulation</keyword>
<dbReference type="eggNOG" id="COG0664">
    <property type="taxonomic scope" value="Bacteria"/>
</dbReference>
<dbReference type="GO" id="GO:0003700">
    <property type="term" value="F:DNA-binding transcription factor activity"/>
    <property type="evidence" value="ECO:0007669"/>
    <property type="project" value="TreeGrafter"/>
</dbReference>
<keyword evidence="6" id="KW-1185">Reference proteome</keyword>
<dbReference type="GO" id="GO:0003677">
    <property type="term" value="F:DNA binding"/>
    <property type="evidence" value="ECO:0007669"/>
    <property type="project" value="UniProtKB-KW"/>
</dbReference>
<evidence type="ECO:0000256" key="1">
    <source>
        <dbReference type="ARBA" id="ARBA00023015"/>
    </source>
</evidence>
<dbReference type="AlphaFoldDB" id="E0E4P0"/>
<dbReference type="PANTHER" id="PTHR24567">
    <property type="entry name" value="CRP FAMILY TRANSCRIPTIONAL REGULATORY PROTEIN"/>
    <property type="match status" value="1"/>
</dbReference>
<evidence type="ECO:0000259" key="4">
    <source>
        <dbReference type="PROSITE" id="PS50042"/>
    </source>
</evidence>
<dbReference type="InterPro" id="IPR012318">
    <property type="entry name" value="HTH_CRP"/>
</dbReference>
<gene>
    <name evidence="5" type="ORF">HMPREF0634_0023</name>
</gene>
<evidence type="ECO:0000256" key="2">
    <source>
        <dbReference type="ARBA" id="ARBA00023125"/>
    </source>
</evidence>
<organism evidence="5 6">
    <name type="scientific">Peptostreptococcus stomatis DSM 17678</name>
    <dbReference type="NCBI Taxonomy" id="596315"/>
    <lineage>
        <taxon>Bacteria</taxon>
        <taxon>Bacillati</taxon>
        <taxon>Bacillota</taxon>
        <taxon>Clostridia</taxon>
        <taxon>Peptostreptococcales</taxon>
        <taxon>Peptostreptococcaceae</taxon>
        <taxon>Peptostreptococcus</taxon>
    </lineage>
</organism>
<dbReference type="SMART" id="SM00100">
    <property type="entry name" value="cNMP"/>
    <property type="match status" value="1"/>
</dbReference>
<reference evidence="5 6" key="1">
    <citation type="submission" date="2010-08" db="EMBL/GenBank/DDBJ databases">
        <authorList>
            <person name="Harkins D.M."/>
            <person name="Madupu R."/>
            <person name="Durkin A.S."/>
            <person name="Torralba M."/>
            <person name="Methe B."/>
            <person name="Sutton G.G."/>
            <person name="Nelson K.E."/>
        </authorList>
    </citation>
    <scope>NUCLEOTIDE SEQUENCE [LARGE SCALE GENOMIC DNA]</scope>
    <source>
        <strain evidence="5 6">DSM 17678</strain>
    </source>
</reference>
<dbReference type="SUPFAM" id="SSF51206">
    <property type="entry name" value="cAMP-binding domain-like"/>
    <property type="match status" value="1"/>
</dbReference>
<comment type="caution">
    <text evidence="5">The sequence shown here is derived from an EMBL/GenBank/DDBJ whole genome shotgun (WGS) entry which is preliminary data.</text>
</comment>
<dbReference type="InterPro" id="IPR000595">
    <property type="entry name" value="cNMP-bd_dom"/>
</dbReference>
<accession>E0E4P0</accession>
<dbReference type="GO" id="GO:0005829">
    <property type="term" value="C:cytosol"/>
    <property type="evidence" value="ECO:0007669"/>
    <property type="project" value="TreeGrafter"/>
</dbReference>
<keyword evidence="3" id="KW-0804">Transcription</keyword>
<dbReference type="Gene3D" id="2.60.120.10">
    <property type="entry name" value="Jelly Rolls"/>
    <property type="match status" value="1"/>
</dbReference>
<dbReference type="RefSeq" id="WP_007790752.1">
    <property type="nucleotide sequence ID" value="NZ_ADGQ01000070.1"/>
</dbReference>
<dbReference type="Pfam" id="PF13545">
    <property type="entry name" value="HTH_Crp_2"/>
    <property type="match status" value="1"/>
</dbReference>
<dbReference type="SUPFAM" id="SSF46785">
    <property type="entry name" value="Winged helix' DNA-binding domain"/>
    <property type="match status" value="1"/>
</dbReference>
<protein>
    <submittedName>
        <fullName evidence="5">Cyclic nucleotide-binding domain protein</fullName>
    </submittedName>
</protein>
<dbReference type="Proteomes" id="UP000003244">
    <property type="component" value="Unassembled WGS sequence"/>
</dbReference>
<dbReference type="PANTHER" id="PTHR24567:SF26">
    <property type="entry name" value="REGULATORY PROTEIN YEIL"/>
    <property type="match status" value="1"/>
</dbReference>
<dbReference type="EMBL" id="ADGQ01000070">
    <property type="protein sequence ID" value="EFM64102.1"/>
    <property type="molecule type" value="Genomic_DNA"/>
</dbReference>
<dbReference type="PROSITE" id="PS50042">
    <property type="entry name" value="CNMP_BINDING_3"/>
    <property type="match status" value="1"/>
</dbReference>
<dbReference type="GeneID" id="84801257"/>
<evidence type="ECO:0000313" key="5">
    <source>
        <dbReference type="EMBL" id="EFM64102.1"/>
    </source>
</evidence>
<dbReference type="STRING" id="596315.HMPREF0634_0023"/>